<evidence type="ECO:0000256" key="4">
    <source>
        <dbReference type="ARBA" id="ARBA00022630"/>
    </source>
</evidence>
<dbReference type="InterPro" id="IPR014729">
    <property type="entry name" value="Rossmann-like_a/b/a_fold"/>
</dbReference>
<dbReference type="UniPathway" id="UPA00277">
    <property type="reaction ID" value="UER00407"/>
</dbReference>
<name>A0A4U9RCN2_HATHI</name>
<keyword evidence="18" id="KW-1185">Reference proteome</keyword>
<dbReference type="SUPFAM" id="SSF82114">
    <property type="entry name" value="Riboflavin kinase-like"/>
    <property type="match status" value="1"/>
</dbReference>
<dbReference type="EMBL" id="LR590481">
    <property type="protein sequence ID" value="VTQ89515.1"/>
    <property type="molecule type" value="Genomic_DNA"/>
</dbReference>
<keyword evidence="5 15" id="KW-0288">FMN</keyword>
<keyword evidence="6 15" id="KW-0808">Transferase</keyword>
<feature type="domain" description="Riboflavin kinase" evidence="16">
    <location>
        <begin position="181"/>
        <end position="305"/>
    </location>
</feature>
<dbReference type="InterPro" id="IPR002606">
    <property type="entry name" value="Riboflavin_kinase_bac"/>
</dbReference>
<evidence type="ECO:0000256" key="1">
    <source>
        <dbReference type="ARBA" id="ARBA00002121"/>
    </source>
</evidence>
<dbReference type="Pfam" id="PF01687">
    <property type="entry name" value="Flavokinase"/>
    <property type="match status" value="1"/>
</dbReference>
<keyword evidence="11 15" id="KW-0067">ATP-binding</keyword>
<dbReference type="Pfam" id="PF06574">
    <property type="entry name" value="FAD_syn"/>
    <property type="match status" value="1"/>
</dbReference>
<evidence type="ECO:0000256" key="12">
    <source>
        <dbReference type="ARBA" id="ARBA00023268"/>
    </source>
</evidence>
<keyword evidence="9 15" id="KW-0418">Kinase</keyword>
<dbReference type="NCBIfam" id="NF004162">
    <property type="entry name" value="PRK05627.1-5"/>
    <property type="match status" value="1"/>
</dbReference>
<dbReference type="CDD" id="cd02064">
    <property type="entry name" value="FAD_synthetase_N"/>
    <property type="match status" value="1"/>
</dbReference>
<dbReference type="FunFam" id="3.40.50.620:FF:000021">
    <property type="entry name" value="Riboflavin biosynthesis protein"/>
    <property type="match status" value="1"/>
</dbReference>
<dbReference type="InterPro" id="IPR015865">
    <property type="entry name" value="Riboflavin_kinase_bac/euk"/>
</dbReference>
<dbReference type="GO" id="GO:0008531">
    <property type="term" value="F:riboflavin kinase activity"/>
    <property type="evidence" value="ECO:0007669"/>
    <property type="project" value="UniProtKB-UniRule"/>
</dbReference>
<dbReference type="AlphaFoldDB" id="A0A4U9RCN2"/>
<protein>
    <recommendedName>
        <fullName evidence="15">Riboflavin biosynthesis protein</fullName>
    </recommendedName>
    <domain>
        <recommendedName>
            <fullName evidence="15">Riboflavin kinase</fullName>
            <ecNumber evidence="15">2.7.1.26</ecNumber>
        </recommendedName>
        <alternativeName>
            <fullName evidence="15">Flavokinase</fullName>
        </alternativeName>
    </domain>
    <domain>
        <recommendedName>
            <fullName evidence="15">FMN adenylyltransferase</fullName>
            <ecNumber evidence="15">2.7.7.2</ecNumber>
        </recommendedName>
        <alternativeName>
            <fullName evidence="15">FAD pyrophosphorylase</fullName>
        </alternativeName>
        <alternativeName>
            <fullName evidence="15">FAD synthase</fullName>
        </alternativeName>
    </domain>
</protein>
<dbReference type="SUPFAM" id="SSF52374">
    <property type="entry name" value="Nucleotidylyl transferase"/>
    <property type="match status" value="1"/>
</dbReference>
<dbReference type="GO" id="GO:0009231">
    <property type="term" value="P:riboflavin biosynthetic process"/>
    <property type="evidence" value="ECO:0007669"/>
    <property type="project" value="InterPro"/>
</dbReference>
<dbReference type="GO" id="GO:0003919">
    <property type="term" value="F:FMN adenylyltransferase activity"/>
    <property type="evidence" value="ECO:0007669"/>
    <property type="project" value="UniProtKB-UniRule"/>
</dbReference>
<dbReference type="Gene3D" id="2.40.30.30">
    <property type="entry name" value="Riboflavin kinase-like"/>
    <property type="match status" value="1"/>
</dbReference>
<dbReference type="EC" id="2.7.1.26" evidence="15"/>
<dbReference type="PANTHER" id="PTHR22749">
    <property type="entry name" value="RIBOFLAVIN KINASE/FMN ADENYLYLTRANSFERASE"/>
    <property type="match status" value="1"/>
</dbReference>
<keyword evidence="8 15" id="KW-0547">Nucleotide-binding</keyword>
<evidence type="ECO:0000259" key="16">
    <source>
        <dbReference type="SMART" id="SM00904"/>
    </source>
</evidence>
<accession>A0A4U9RCN2</accession>
<dbReference type="OrthoDB" id="9803667at2"/>
<keyword evidence="10 15" id="KW-0274">FAD</keyword>
<comment type="pathway">
    <text evidence="2 15">Cofactor biosynthesis; FAD biosynthesis; FAD from FMN: step 1/1.</text>
</comment>
<organism evidence="17 18">
    <name type="scientific">Hathewaya histolytica</name>
    <name type="common">Clostridium histolyticum</name>
    <dbReference type="NCBI Taxonomy" id="1498"/>
    <lineage>
        <taxon>Bacteria</taxon>
        <taxon>Bacillati</taxon>
        <taxon>Bacillota</taxon>
        <taxon>Clostridia</taxon>
        <taxon>Eubacteriales</taxon>
        <taxon>Clostridiaceae</taxon>
        <taxon>Hathewaya</taxon>
    </lineage>
</organism>
<keyword evidence="12" id="KW-0511">Multifunctional enzyme</keyword>
<gene>
    <name evidence="17" type="primary">ribF</name>
    <name evidence="17" type="ORF">NCTC503_01421</name>
</gene>
<evidence type="ECO:0000256" key="9">
    <source>
        <dbReference type="ARBA" id="ARBA00022777"/>
    </source>
</evidence>
<evidence type="ECO:0000256" key="5">
    <source>
        <dbReference type="ARBA" id="ARBA00022643"/>
    </source>
</evidence>
<dbReference type="NCBIfam" id="TIGR00083">
    <property type="entry name" value="ribF"/>
    <property type="match status" value="1"/>
</dbReference>
<dbReference type="GO" id="GO:0006747">
    <property type="term" value="P:FAD biosynthetic process"/>
    <property type="evidence" value="ECO:0007669"/>
    <property type="project" value="UniProtKB-UniRule"/>
</dbReference>
<evidence type="ECO:0000256" key="3">
    <source>
        <dbReference type="ARBA" id="ARBA00005201"/>
    </source>
</evidence>
<dbReference type="SMART" id="SM00904">
    <property type="entry name" value="Flavokinase"/>
    <property type="match status" value="1"/>
</dbReference>
<evidence type="ECO:0000256" key="6">
    <source>
        <dbReference type="ARBA" id="ARBA00022679"/>
    </source>
</evidence>
<comment type="catalytic activity">
    <reaction evidence="13 15">
        <text>riboflavin + ATP = FMN + ADP + H(+)</text>
        <dbReference type="Rhea" id="RHEA:14357"/>
        <dbReference type="ChEBI" id="CHEBI:15378"/>
        <dbReference type="ChEBI" id="CHEBI:30616"/>
        <dbReference type="ChEBI" id="CHEBI:57986"/>
        <dbReference type="ChEBI" id="CHEBI:58210"/>
        <dbReference type="ChEBI" id="CHEBI:456216"/>
        <dbReference type="EC" id="2.7.1.26"/>
    </reaction>
</comment>
<keyword evidence="4 15" id="KW-0285">Flavoprotein</keyword>
<evidence type="ECO:0000256" key="7">
    <source>
        <dbReference type="ARBA" id="ARBA00022695"/>
    </source>
</evidence>
<evidence type="ECO:0000256" key="13">
    <source>
        <dbReference type="ARBA" id="ARBA00047880"/>
    </source>
</evidence>
<dbReference type="InterPro" id="IPR015864">
    <property type="entry name" value="FAD_synthase"/>
</dbReference>
<dbReference type="FunFam" id="2.40.30.30:FF:000003">
    <property type="entry name" value="Riboflavin biosynthesis protein"/>
    <property type="match status" value="1"/>
</dbReference>
<proteinExistence type="inferred from homology"/>
<dbReference type="PIRSF" id="PIRSF004491">
    <property type="entry name" value="FAD_Synth"/>
    <property type="match status" value="1"/>
</dbReference>
<reference evidence="17 18" key="1">
    <citation type="submission" date="2019-05" db="EMBL/GenBank/DDBJ databases">
        <authorList>
            <consortium name="Pathogen Informatics"/>
        </authorList>
    </citation>
    <scope>NUCLEOTIDE SEQUENCE [LARGE SCALE GENOMIC DNA]</scope>
    <source>
        <strain evidence="17 18">NCTC503</strain>
    </source>
</reference>
<sequence>MRIIEDNFKEKLSEFTYIALGSFDGIHRGHLNLVRKTVKLARENNCKSMIYTFKNHPMSIINKDKMPKLIQNNEEKVEILRQEGIDILNFVQFSKEYMKIKAKEFVEKLVKCYNVKGIVVGFNYKFGYKNEGNIELLKILSKKYNFQVFICEPIEYEGNLISSTNIRNLISNGKVDRARILLSRPFAIEGTVVEGKKLGRKLGFPTINLRFNQNKILPKTGVYYTAVKYSNRIFKGITDVGYNPTVNGKVLSIETYILDFNKEIYGEDVIVYFLERIRDEEKFDSLNELIEVLKKDKVYAEKRKLCL</sequence>
<dbReference type="EC" id="2.7.7.2" evidence="15"/>
<comment type="pathway">
    <text evidence="3 15">Cofactor biosynthesis; FMN biosynthesis; FMN from riboflavin (ATP route): step 1/1.</text>
</comment>
<dbReference type="Proteomes" id="UP000308489">
    <property type="component" value="Chromosome 1"/>
</dbReference>
<comment type="catalytic activity">
    <reaction evidence="14 15">
        <text>FMN + ATP + H(+) = FAD + diphosphate</text>
        <dbReference type="Rhea" id="RHEA:17237"/>
        <dbReference type="ChEBI" id="CHEBI:15378"/>
        <dbReference type="ChEBI" id="CHEBI:30616"/>
        <dbReference type="ChEBI" id="CHEBI:33019"/>
        <dbReference type="ChEBI" id="CHEBI:57692"/>
        <dbReference type="ChEBI" id="CHEBI:58210"/>
        <dbReference type="EC" id="2.7.7.2"/>
    </reaction>
</comment>
<dbReference type="GO" id="GO:0009398">
    <property type="term" value="P:FMN biosynthetic process"/>
    <property type="evidence" value="ECO:0007669"/>
    <property type="project" value="UniProtKB-UniRule"/>
</dbReference>
<evidence type="ECO:0000256" key="14">
    <source>
        <dbReference type="ARBA" id="ARBA00049494"/>
    </source>
</evidence>
<evidence type="ECO:0000256" key="15">
    <source>
        <dbReference type="PIRNR" id="PIRNR004491"/>
    </source>
</evidence>
<dbReference type="InterPro" id="IPR023465">
    <property type="entry name" value="Riboflavin_kinase_dom_sf"/>
</dbReference>
<evidence type="ECO:0000313" key="18">
    <source>
        <dbReference type="Proteomes" id="UP000308489"/>
    </source>
</evidence>
<dbReference type="InterPro" id="IPR023468">
    <property type="entry name" value="Riboflavin_kinase"/>
</dbReference>
<dbReference type="RefSeq" id="WP_138210077.1">
    <property type="nucleotide sequence ID" value="NZ_CBCRUQ010000012.1"/>
</dbReference>
<evidence type="ECO:0000256" key="8">
    <source>
        <dbReference type="ARBA" id="ARBA00022741"/>
    </source>
</evidence>
<evidence type="ECO:0000256" key="11">
    <source>
        <dbReference type="ARBA" id="ARBA00022840"/>
    </source>
</evidence>
<dbReference type="PANTHER" id="PTHR22749:SF6">
    <property type="entry name" value="RIBOFLAVIN KINASE"/>
    <property type="match status" value="1"/>
</dbReference>
<evidence type="ECO:0000313" key="17">
    <source>
        <dbReference type="EMBL" id="VTQ89515.1"/>
    </source>
</evidence>
<comment type="similarity">
    <text evidence="15">Belongs to the ribF family.</text>
</comment>
<keyword evidence="7 15" id="KW-0548">Nucleotidyltransferase</keyword>
<dbReference type="UniPathway" id="UPA00276">
    <property type="reaction ID" value="UER00406"/>
</dbReference>
<dbReference type="Gene3D" id="3.40.50.620">
    <property type="entry name" value="HUPs"/>
    <property type="match status" value="1"/>
</dbReference>
<evidence type="ECO:0000256" key="10">
    <source>
        <dbReference type="ARBA" id="ARBA00022827"/>
    </source>
</evidence>
<comment type="function">
    <text evidence="1">Catalyzes the phosphorylation of riboflavin to FMN followed by the adenylation of FMN to FAD.</text>
</comment>
<dbReference type="KEGG" id="hhw:NCTC503_01421"/>
<evidence type="ECO:0000256" key="2">
    <source>
        <dbReference type="ARBA" id="ARBA00004726"/>
    </source>
</evidence>
<dbReference type="GO" id="GO:0005524">
    <property type="term" value="F:ATP binding"/>
    <property type="evidence" value="ECO:0007669"/>
    <property type="project" value="UniProtKB-UniRule"/>
</dbReference>